<dbReference type="Proteomes" id="UP000472263">
    <property type="component" value="Chromosome 14"/>
</dbReference>
<keyword evidence="9" id="KW-0995">Kinetochore</keyword>
<reference evidence="16" key="3">
    <citation type="submission" date="2025-09" db="UniProtKB">
        <authorList>
            <consortium name="Ensembl"/>
        </authorList>
    </citation>
    <scope>IDENTIFICATION</scope>
</reference>
<protein>
    <recommendedName>
        <fullName evidence="13">Protein FAM33A</fullName>
    </recommendedName>
</protein>
<name>A0A667XR64_9TELE</name>
<dbReference type="GO" id="GO:0005876">
    <property type="term" value="C:spindle microtubule"/>
    <property type="evidence" value="ECO:0007669"/>
    <property type="project" value="InterPro"/>
</dbReference>
<evidence type="ECO:0000256" key="1">
    <source>
        <dbReference type="ARBA" id="ARBA00004186"/>
    </source>
</evidence>
<organism evidence="16 17">
    <name type="scientific">Myripristis murdjan</name>
    <name type="common">pinecone soldierfish</name>
    <dbReference type="NCBI Taxonomy" id="586833"/>
    <lineage>
        <taxon>Eukaryota</taxon>
        <taxon>Metazoa</taxon>
        <taxon>Chordata</taxon>
        <taxon>Craniata</taxon>
        <taxon>Vertebrata</taxon>
        <taxon>Euteleostomi</taxon>
        <taxon>Actinopterygii</taxon>
        <taxon>Neopterygii</taxon>
        <taxon>Teleostei</taxon>
        <taxon>Neoteleostei</taxon>
        <taxon>Acanthomorphata</taxon>
        <taxon>Holocentriformes</taxon>
        <taxon>Holocentridae</taxon>
        <taxon>Myripristis</taxon>
    </lineage>
</organism>
<dbReference type="GO" id="GO:0051301">
    <property type="term" value="P:cell division"/>
    <property type="evidence" value="ECO:0007669"/>
    <property type="project" value="UniProtKB-KW"/>
</dbReference>
<sequence length="232" mass="25110">METTVEKLEAMFQKSEADLDYIEKRLKLDFANNAAENGSAPEENPVVLLENLMAIKARYTALCSEVKEIAAAQKESVDSIRQNLNSVMQLIQQVQQTADVEVPPLSELEQQAAELLGAAGSPSTAEVAPPTAASSQQPPPSCATGDFEDLSEAMLEAVPVSIRGDVTLADLNTFYRQLQQHFSTTKSGSLSVQKMKQLNMSVSEAKLKTLQHLALLTLDRKGCVHLPTPGPC</sequence>
<feature type="region of interest" description="Disordered" evidence="14">
    <location>
        <begin position="118"/>
        <end position="143"/>
    </location>
</feature>
<evidence type="ECO:0000313" key="17">
    <source>
        <dbReference type="Proteomes" id="UP000472263"/>
    </source>
</evidence>
<dbReference type="InterPro" id="IPR026762">
    <property type="entry name" value="Ska2"/>
</dbReference>
<dbReference type="GO" id="GO:0000940">
    <property type="term" value="C:outer kinetochore"/>
    <property type="evidence" value="ECO:0007669"/>
    <property type="project" value="InterPro"/>
</dbReference>
<dbReference type="PANTHER" id="PTHR32017">
    <property type="entry name" value="SPINDLE AND KINETOCHORE-ASSOCIATED PROTEIN 2"/>
    <property type="match status" value="1"/>
</dbReference>
<evidence type="ECO:0000256" key="8">
    <source>
        <dbReference type="ARBA" id="ARBA00022776"/>
    </source>
</evidence>
<feature type="domain" description="Ska2 N-terminal" evidence="15">
    <location>
        <begin position="2"/>
        <end position="116"/>
    </location>
</feature>
<dbReference type="AlphaFoldDB" id="A0A667XR64"/>
<proteinExistence type="inferred from homology"/>
<dbReference type="GeneTree" id="ENSGT00390000009588"/>
<dbReference type="Ensembl" id="ENSMMDT00005018240.1">
    <property type="protein sequence ID" value="ENSMMDP00005017797.1"/>
    <property type="gene ID" value="ENSMMDG00005008919.1"/>
</dbReference>
<dbReference type="GO" id="GO:0007059">
    <property type="term" value="P:chromosome segregation"/>
    <property type="evidence" value="ECO:0007669"/>
    <property type="project" value="InterPro"/>
</dbReference>
<dbReference type="GO" id="GO:0008017">
    <property type="term" value="F:microtubule binding"/>
    <property type="evidence" value="ECO:0007669"/>
    <property type="project" value="InterPro"/>
</dbReference>
<evidence type="ECO:0000259" key="15">
    <source>
        <dbReference type="Pfam" id="PF16740"/>
    </source>
</evidence>
<evidence type="ECO:0000256" key="14">
    <source>
        <dbReference type="SAM" id="MobiDB-lite"/>
    </source>
</evidence>
<evidence type="ECO:0000256" key="3">
    <source>
        <dbReference type="ARBA" id="ARBA00010684"/>
    </source>
</evidence>
<dbReference type="GO" id="GO:0000278">
    <property type="term" value="P:mitotic cell cycle"/>
    <property type="evidence" value="ECO:0007669"/>
    <property type="project" value="TreeGrafter"/>
</dbReference>
<keyword evidence="17" id="KW-1185">Reference proteome</keyword>
<dbReference type="Gene3D" id="6.10.250.1380">
    <property type="match status" value="1"/>
</dbReference>
<keyword evidence="5" id="KW-0963">Cytoplasm</keyword>
<evidence type="ECO:0000256" key="12">
    <source>
        <dbReference type="ARBA" id="ARBA00023328"/>
    </source>
</evidence>
<evidence type="ECO:0000256" key="5">
    <source>
        <dbReference type="ARBA" id="ARBA00022490"/>
    </source>
</evidence>
<dbReference type="CDD" id="cd12955">
    <property type="entry name" value="SKA2"/>
    <property type="match status" value="1"/>
</dbReference>
<dbReference type="InParanoid" id="A0A667XR64"/>
<dbReference type="GeneID" id="115370989"/>
<evidence type="ECO:0000256" key="2">
    <source>
        <dbReference type="ARBA" id="ARBA00004629"/>
    </source>
</evidence>
<evidence type="ECO:0000313" key="16">
    <source>
        <dbReference type="Ensembl" id="ENSMMDP00005017797.1"/>
    </source>
</evidence>
<evidence type="ECO:0000256" key="7">
    <source>
        <dbReference type="ARBA" id="ARBA00022701"/>
    </source>
</evidence>
<keyword evidence="6" id="KW-0132">Cell division</keyword>
<dbReference type="FunCoup" id="A0A667XR64">
    <property type="interactions" value="194"/>
</dbReference>
<reference evidence="16" key="2">
    <citation type="submission" date="2025-08" db="UniProtKB">
        <authorList>
            <consortium name="Ensembl"/>
        </authorList>
    </citation>
    <scope>IDENTIFICATION</scope>
</reference>
<evidence type="ECO:0000256" key="13">
    <source>
        <dbReference type="ARBA" id="ARBA00029651"/>
    </source>
</evidence>
<comment type="subcellular location">
    <subcellularLocation>
        <location evidence="2">Chromosome</location>
        <location evidence="2">Centromere</location>
        <location evidence="2">Kinetochore</location>
    </subcellularLocation>
    <subcellularLocation>
        <location evidence="1">Cytoplasm</location>
        <location evidence="1">Cytoskeleton</location>
        <location evidence="1">Spindle</location>
    </subcellularLocation>
</comment>
<keyword evidence="10" id="KW-0206">Cytoskeleton</keyword>
<dbReference type="CTD" id="261726"/>
<keyword evidence="11" id="KW-0131">Cell cycle</keyword>
<evidence type="ECO:0000256" key="6">
    <source>
        <dbReference type="ARBA" id="ARBA00022618"/>
    </source>
</evidence>
<dbReference type="InterPro" id="IPR042091">
    <property type="entry name" value="Ska2_N"/>
</dbReference>
<keyword evidence="8" id="KW-0498">Mitosis</keyword>
<evidence type="ECO:0000256" key="11">
    <source>
        <dbReference type="ARBA" id="ARBA00023306"/>
    </source>
</evidence>
<evidence type="ECO:0000256" key="10">
    <source>
        <dbReference type="ARBA" id="ARBA00023212"/>
    </source>
</evidence>
<keyword evidence="4" id="KW-0158">Chromosome</keyword>
<keyword evidence="12" id="KW-0137">Centromere</keyword>
<reference evidence="16" key="1">
    <citation type="submission" date="2019-06" db="EMBL/GenBank/DDBJ databases">
        <authorList>
            <consortium name="Wellcome Sanger Institute Data Sharing"/>
        </authorList>
    </citation>
    <scope>NUCLEOTIDE SEQUENCE [LARGE SCALE GENOMIC DNA]</scope>
</reference>
<dbReference type="Pfam" id="PF16740">
    <property type="entry name" value="SKA2"/>
    <property type="match status" value="1"/>
</dbReference>
<accession>A0A667XR64</accession>
<keyword evidence="7" id="KW-0493">Microtubule</keyword>
<evidence type="ECO:0000256" key="9">
    <source>
        <dbReference type="ARBA" id="ARBA00022838"/>
    </source>
</evidence>
<comment type="similarity">
    <text evidence="3">Belongs to the SKA2 family.</text>
</comment>
<dbReference type="PANTHER" id="PTHR32017:SF3">
    <property type="entry name" value="SPINDLE AND KINETOCHORE-ASSOCIATED PROTEIN 2"/>
    <property type="match status" value="1"/>
</dbReference>
<gene>
    <name evidence="16" type="primary">tiprl</name>
</gene>
<dbReference type="RefSeq" id="XP_029923957.1">
    <property type="nucleotide sequence ID" value="XM_030068097.1"/>
</dbReference>
<evidence type="ECO:0000256" key="4">
    <source>
        <dbReference type="ARBA" id="ARBA00022454"/>
    </source>
</evidence>